<feature type="domain" description="Release factor glutamine methyltransferase N-terminal" evidence="7">
    <location>
        <begin position="14"/>
        <end position="82"/>
    </location>
</feature>
<evidence type="ECO:0000313" key="9">
    <source>
        <dbReference type="Proteomes" id="UP000254467"/>
    </source>
</evidence>
<protein>
    <recommendedName>
        <fullName evidence="5">Release factor glutamine methyltransferase</fullName>
        <shortName evidence="5">RF MTase</shortName>
        <ecNumber evidence="5">2.1.1.297</ecNumber>
    </recommendedName>
    <alternativeName>
        <fullName evidence="5">N5-glutamine methyltransferase PrmC</fullName>
    </alternativeName>
    <alternativeName>
        <fullName evidence="5">Protein-(glutamine-N5) MTase PrmC</fullName>
    </alternativeName>
    <alternativeName>
        <fullName evidence="5">Protein-glutamine N-methyltransferase PrmC</fullName>
    </alternativeName>
</protein>
<dbReference type="Gene3D" id="1.10.8.10">
    <property type="entry name" value="DNA helicase RuvA subunit, C-terminal domain"/>
    <property type="match status" value="1"/>
</dbReference>
<keyword evidence="1 5" id="KW-0489">Methyltransferase</keyword>
<dbReference type="GO" id="GO:0003676">
    <property type="term" value="F:nucleic acid binding"/>
    <property type="evidence" value="ECO:0007669"/>
    <property type="project" value="InterPro"/>
</dbReference>
<feature type="binding site" evidence="5">
    <location>
        <begin position="196"/>
        <end position="199"/>
    </location>
    <ligand>
        <name>substrate</name>
    </ligand>
</feature>
<dbReference type="InterPro" id="IPR007848">
    <property type="entry name" value="Small_mtfrase_dom"/>
</dbReference>
<dbReference type="PANTHER" id="PTHR18895">
    <property type="entry name" value="HEMK METHYLTRANSFERASE"/>
    <property type="match status" value="1"/>
</dbReference>
<dbReference type="CDD" id="cd02440">
    <property type="entry name" value="AdoMet_MTases"/>
    <property type="match status" value="1"/>
</dbReference>
<dbReference type="Pfam" id="PF05175">
    <property type="entry name" value="MTS"/>
    <property type="match status" value="1"/>
</dbReference>
<evidence type="ECO:0000259" key="6">
    <source>
        <dbReference type="Pfam" id="PF05175"/>
    </source>
</evidence>
<comment type="catalytic activity">
    <reaction evidence="4 5">
        <text>L-glutaminyl-[peptide chain release factor] + S-adenosyl-L-methionine = N(5)-methyl-L-glutaminyl-[peptide chain release factor] + S-adenosyl-L-homocysteine + H(+)</text>
        <dbReference type="Rhea" id="RHEA:42896"/>
        <dbReference type="Rhea" id="RHEA-COMP:10271"/>
        <dbReference type="Rhea" id="RHEA-COMP:10272"/>
        <dbReference type="ChEBI" id="CHEBI:15378"/>
        <dbReference type="ChEBI" id="CHEBI:30011"/>
        <dbReference type="ChEBI" id="CHEBI:57856"/>
        <dbReference type="ChEBI" id="CHEBI:59789"/>
        <dbReference type="ChEBI" id="CHEBI:61891"/>
        <dbReference type="EC" id="2.1.1.297"/>
    </reaction>
</comment>
<keyword evidence="3 5" id="KW-0949">S-adenosyl-L-methionine</keyword>
<feature type="binding site" evidence="5">
    <location>
        <position position="150"/>
    </location>
    <ligand>
        <name>S-adenosyl-L-methionine</name>
        <dbReference type="ChEBI" id="CHEBI:59789"/>
    </ligand>
</feature>
<name>A0A376CPI0_9CORY</name>
<dbReference type="EC" id="2.1.1.297" evidence="5"/>
<dbReference type="NCBIfam" id="TIGR03534">
    <property type="entry name" value="RF_mod_PrmC"/>
    <property type="match status" value="1"/>
</dbReference>
<dbReference type="InterPro" id="IPR029063">
    <property type="entry name" value="SAM-dependent_MTases_sf"/>
</dbReference>
<accession>A0A376CPI0</accession>
<dbReference type="HAMAP" id="MF_02126">
    <property type="entry name" value="RF_methyltr_PrmC"/>
    <property type="match status" value="1"/>
</dbReference>
<dbReference type="RefSeq" id="WP_018580851.1">
    <property type="nucleotide sequence ID" value="NZ_LDYD01000008.1"/>
</dbReference>
<dbReference type="Gene3D" id="3.40.50.150">
    <property type="entry name" value="Vaccinia Virus protein VP39"/>
    <property type="match status" value="1"/>
</dbReference>
<dbReference type="InterPro" id="IPR004556">
    <property type="entry name" value="HemK-like"/>
</dbReference>
<organism evidence="8 9">
    <name type="scientific">Corynebacterium pilosum</name>
    <dbReference type="NCBI Taxonomy" id="35756"/>
    <lineage>
        <taxon>Bacteria</taxon>
        <taxon>Bacillati</taxon>
        <taxon>Actinomycetota</taxon>
        <taxon>Actinomycetes</taxon>
        <taxon>Mycobacteriales</taxon>
        <taxon>Corynebacteriaceae</taxon>
        <taxon>Corynebacterium</taxon>
    </lineage>
</organism>
<dbReference type="STRING" id="35756.GCA_001044155_02261"/>
<evidence type="ECO:0000256" key="3">
    <source>
        <dbReference type="ARBA" id="ARBA00022691"/>
    </source>
</evidence>
<dbReference type="PROSITE" id="PS00092">
    <property type="entry name" value="N6_MTASE"/>
    <property type="match status" value="1"/>
</dbReference>
<reference evidence="8 9" key="1">
    <citation type="submission" date="2018-06" db="EMBL/GenBank/DDBJ databases">
        <authorList>
            <consortium name="Pathogen Informatics"/>
            <person name="Doyle S."/>
        </authorList>
    </citation>
    <scope>NUCLEOTIDE SEQUENCE [LARGE SCALE GENOMIC DNA]</scope>
    <source>
        <strain evidence="8 9">NCTC11862</strain>
    </source>
</reference>
<evidence type="ECO:0000256" key="4">
    <source>
        <dbReference type="ARBA" id="ARBA00048391"/>
    </source>
</evidence>
<dbReference type="OrthoDB" id="9800643at2"/>
<dbReference type="InterPro" id="IPR019874">
    <property type="entry name" value="RF_methyltr_PrmC"/>
</dbReference>
<evidence type="ECO:0000256" key="5">
    <source>
        <dbReference type="HAMAP-Rule" id="MF_02126"/>
    </source>
</evidence>
<dbReference type="GO" id="GO:0102559">
    <property type="term" value="F:peptide chain release factor N(5)-glutamine methyltransferase activity"/>
    <property type="evidence" value="ECO:0007669"/>
    <property type="project" value="UniProtKB-EC"/>
</dbReference>
<comment type="function">
    <text evidence="5">Methylates the class 1 translation termination release factors RF1/PrfA and RF2/PrfB on the glutamine residue of the universally conserved GGQ motif.</text>
</comment>
<feature type="domain" description="Methyltransferase small" evidence="6">
    <location>
        <begin position="122"/>
        <end position="204"/>
    </location>
</feature>
<dbReference type="SUPFAM" id="SSF53335">
    <property type="entry name" value="S-adenosyl-L-methionine-dependent methyltransferases"/>
    <property type="match status" value="1"/>
</dbReference>
<evidence type="ECO:0000256" key="2">
    <source>
        <dbReference type="ARBA" id="ARBA00022679"/>
    </source>
</evidence>
<keyword evidence="9" id="KW-1185">Reference proteome</keyword>
<keyword evidence="2 5" id="KW-0808">Transferase</keyword>
<feature type="binding site" evidence="5">
    <location>
        <position position="196"/>
    </location>
    <ligand>
        <name>S-adenosyl-L-methionine</name>
        <dbReference type="ChEBI" id="CHEBI:59789"/>
    </ligand>
</feature>
<evidence type="ECO:0000259" key="7">
    <source>
        <dbReference type="Pfam" id="PF17827"/>
    </source>
</evidence>
<dbReference type="AlphaFoldDB" id="A0A376CPI0"/>
<evidence type="ECO:0000313" key="8">
    <source>
        <dbReference type="EMBL" id="STC70223.1"/>
    </source>
</evidence>
<dbReference type="InterPro" id="IPR050320">
    <property type="entry name" value="N5-glutamine_MTase"/>
</dbReference>
<evidence type="ECO:0000256" key="1">
    <source>
        <dbReference type="ARBA" id="ARBA00022603"/>
    </source>
</evidence>
<proteinExistence type="inferred from homology"/>
<comment type="similarity">
    <text evidence="5">Belongs to the protein N5-glutamine methyltransferase family. PrmC subfamily.</text>
</comment>
<comment type="caution">
    <text evidence="5">Lacks conserved residue(s) required for the propagation of feature annotation.</text>
</comment>
<dbReference type="EMBL" id="UFXQ01000001">
    <property type="protein sequence ID" value="STC70223.1"/>
    <property type="molecule type" value="Genomic_DNA"/>
</dbReference>
<dbReference type="GO" id="GO:0032259">
    <property type="term" value="P:methylation"/>
    <property type="evidence" value="ECO:0007669"/>
    <property type="project" value="UniProtKB-KW"/>
</dbReference>
<dbReference type="InterPro" id="IPR040758">
    <property type="entry name" value="PrmC_N"/>
</dbReference>
<dbReference type="Pfam" id="PF17827">
    <property type="entry name" value="PrmC_N"/>
    <property type="match status" value="1"/>
</dbReference>
<sequence>MSAQNDSKQNRLRQLIDDASARLAAAGVDSPEVDAQWLAAELLGVSPIQLRQVDTLDDEFPAQFEQWVSRREAREPLQHIVGTAPFGPLELEVGPGAFIPRPETEFLADWAVGRIALADQPIVVDLGTGTGALALYIAHARPDARVYAVEKSAEARAYAQRNAERLGLQITLIDGDMIDPNLLEDLHGTVDLVVTNPPYVPETEDLQREVYQDPHEAVFSGADGMDVIRGLVPVAASLLAPGGGLGIEHDDATSQDVQDVVDKHGGFEAAESMPDLAGRDRFVITSKLAQE</sequence>
<dbReference type="PANTHER" id="PTHR18895:SF74">
    <property type="entry name" value="MTRF1L RELEASE FACTOR GLUTAMINE METHYLTRANSFERASE"/>
    <property type="match status" value="1"/>
</dbReference>
<dbReference type="NCBIfam" id="TIGR00536">
    <property type="entry name" value="hemK_fam"/>
    <property type="match status" value="1"/>
</dbReference>
<dbReference type="Proteomes" id="UP000254467">
    <property type="component" value="Unassembled WGS sequence"/>
</dbReference>
<dbReference type="InterPro" id="IPR002052">
    <property type="entry name" value="DNA_methylase_N6_adenine_CS"/>
</dbReference>
<feature type="binding site" evidence="5">
    <location>
        <begin position="127"/>
        <end position="131"/>
    </location>
    <ligand>
        <name>S-adenosyl-L-methionine</name>
        <dbReference type="ChEBI" id="CHEBI:59789"/>
    </ligand>
</feature>
<gene>
    <name evidence="8" type="primary">prmC_1</name>
    <name evidence="5" type="synonym">prmC</name>
    <name evidence="8" type="ORF">NCTC11862_02033</name>
</gene>